<protein>
    <submittedName>
        <fullName evidence="1">Uncharacterized protein</fullName>
    </submittedName>
</protein>
<evidence type="ECO:0000313" key="1">
    <source>
        <dbReference type="EMBL" id="KAJ1370429.1"/>
    </source>
</evidence>
<organism evidence="1 2">
    <name type="scientific">Parelaphostrongylus tenuis</name>
    <name type="common">Meningeal worm</name>
    <dbReference type="NCBI Taxonomy" id="148309"/>
    <lineage>
        <taxon>Eukaryota</taxon>
        <taxon>Metazoa</taxon>
        <taxon>Ecdysozoa</taxon>
        <taxon>Nematoda</taxon>
        <taxon>Chromadorea</taxon>
        <taxon>Rhabditida</taxon>
        <taxon>Rhabditina</taxon>
        <taxon>Rhabditomorpha</taxon>
        <taxon>Strongyloidea</taxon>
        <taxon>Metastrongylidae</taxon>
        <taxon>Parelaphostrongylus</taxon>
    </lineage>
</organism>
<sequence>MVDGVISRSRLTMPSVFSMSMICIKWQEHLWRDNVFHLDQFSNMDGKWGHLLPIKKSSANNSHCHKVQKQPIVQCFTVDCSLVI</sequence>
<reference evidence="1" key="1">
    <citation type="submission" date="2021-06" db="EMBL/GenBank/DDBJ databases">
        <title>Parelaphostrongylus tenuis whole genome reference sequence.</title>
        <authorList>
            <person name="Garwood T.J."/>
            <person name="Larsen P.A."/>
            <person name="Fountain-Jones N.M."/>
            <person name="Garbe J.R."/>
            <person name="Macchietto M.G."/>
            <person name="Kania S.A."/>
            <person name="Gerhold R.W."/>
            <person name="Richards J.E."/>
            <person name="Wolf T.M."/>
        </authorList>
    </citation>
    <scope>NUCLEOTIDE SEQUENCE</scope>
    <source>
        <strain evidence="1">MNPRO001-30</strain>
        <tissue evidence="1">Meninges</tissue>
    </source>
</reference>
<evidence type="ECO:0000313" key="2">
    <source>
        <dbReference type="Proteomes" id="UP001196413"/>
    </source>
</evidence>
<proteinExistence type="predicted"/>
<accession>A0AAD5WHB8</accession>
<dbReference type="EMBL" id="JAHQIW010006778">
    <property type="protein sequence ID" value="KAJ1370429.1"/>
    <property type="molecule type" value="Genomic_DNA"/>
</dbReference>
<gene>
    <name evidence="1" type="ORF">KIN20_032149</name>
</gene>
<comment type="caution">
    <text evidence="1">The sequence shown here is derived from an EMBL/GenBank/DDBJ whole genome shotgun (WGS) entry which is preliminary data.</text>
</comment>
<dbReference type="AlphaFoldDB" id="A0AAD5WHB8"/>
<dbReference type="Proteomes" id="UP001196413">
    <property type="component" value="Unassembled WGS sequence"/>
</dbReference>
<keyword evidence="2" id="KW-1185">Reference proteome</keyword>
<name>A0AAD5WHB8_PARTN</name>